<dbReference type="Gene3D" id="3.100.10.10">
    <property type="match status" value="1"/>
</dbReference>
<dbReference type="GO" id="GO:0005840">
    <property type="term" value="C:ribosome"/>
    <property type="evidence" value="ECO:0007669"/>
    <property type="project" value="UniProtKB-KW"/>
</dbReference>
<organism evidence="8 9">
    <name type="scientific">Candidatus Fervidibacter sacchari</name>
    <dbReference type="NCBI Taxonomy" id="1448929"/>
    <lineage>
        <taxon>Bacteria</taxon>
        <taxon>Candidatus Fervidibacterota</taxon>
        <taxon>Candidatus Fervidibacter</taxon>
    </lineage>
</organism>
<proteinExistence type="inferred from homology"/>
<feature type="compositionally biased region" description="Gly residues" evidence="6">
    <location>
        <begin position="24"/>
        <end position="36"/>
    </location>
</feature>
<comment type="caution">
    <text evidence="8">The sequence shown here is derived from an EMBL/GenBank/DDBJ whole genome shotgun (WGS) entry which is preliminary data.</text>
</comment>
<dbReference type="InterPro" id="IPR021131">
    <property type="entry name" value="Ribosomal_uL15/eL18"/>
</dbReference>
<dbReference type="NCBIfam" id="TIGR01071">
    <property type="entry name" value="rplO_bact"/>
    <property type="match status" value="1"/>
</dbReference>
<dbReference type="Proteomes" id="UP001204798">
    <property type="component" value="Unassembled WGS sequence"/>
</dbReference>
<dbReference type="PANTHER" id="PTHR12934:SF11">
    <property type="entry name" value="LARGE RIBOSOMAL SUBUNIT PROTEIN UL15M"/>
    <property type="match status" value="1"/>
</dbReference>
<gene>
    <name evidence="4" type="primary">rplO</name>
    <name evidence="8" type="ORF">M2350_003299</name>
</gene>
<dbReference type="PROSITE" id="PS00475">
    <property type="entry name" value="RIBOSOMAL_L15"/>
    <property type="match status" value="1"/>
</dbReference>
<dbReference type="InterPro" id="IPR005749">
    <property type="entry name" value="Ribosomal_uL15_bac-type"/>
</dbReference>
<reference evidence="8 9" key="1">
    <citation type="submission" date="2022-08" db="EMBL/GenBank/DDBJ databases">
        <title>Bacterial and archaeal communities from various locations to study Microbial Dark Matter (Phase II).</title>
        <authorList>
            <person name="Stepanauskas R."/>
        </authorList>
    </citation>
    <scope>NUCLEOTIDE SEQUENCE [LARGE SCALE GENOMIC DNA]</scope>
    <source>
        <strain evidence="8 9">PD1</strain>
    </source>
</reference>
<dbReference type="Pfam" id="PF00828">
    <property type="entry name" value="Ribosomal_L27A"/>
    <property type="match status" value="1"/>
</dbReference>
<dbReference type="PANTHER" id="PTHR12934">
    <property type="entry name" value="50S RIBOSOMAL PROTEIN L15"/>
    <property type="match status" value="1"/>
</dbReference>
<evidence type="ECO:0000256" key="5">
    <source>
        <dbReference type="RuleBase" id="RU003888"/>
    </source>
</evidence>
<dbReference type="SUPFAM" id="SSF52080">
    <property type="entry name" value="Ribosomal proteins L15p and L18e"/>
    <property type="match status" value="1"/>
</dbReference>
<keyword evidence="4" id="KW-0699">rRNA-binding</keyword>
<evidence type="ECO:0000256" key="1">
    <source>
        <dbReference type="ARBA" id="ARBA00007320"/>
    </source>
</evidence>
<dbReference type="HAMAP" id="MF_01341">
    <property type="entry name" value="Ribosomal_uL15"/>
    <property type="match status" value="1"/>
</dbReference>
<comment type="similarity">
    <text evidence="1 4 5">Belongs to the universal ribosomal protein uL15 family.</text>
</comment>
<dbReference type="InterPro" id="IPR036227">
    <property type="entry name" value="Ribosomal_uL15/eL18_sf"/>
</dbReference>
<keyword evidence="4" id="KW-0694">RNA-binding</keyword>
<protein>
    <recommendedName>
        <fullName evidence="4">Large ribosomal subunit protein uL15</fullName>
    </recommendedName>
</protein>
<feature type="region of interest" description="Disordered" evidence="6">
    <location>
        <begin position="1"/>
        <end position="53"/>
    </location>
</feature>
<keyword evidence="3 4" id="KW-0687">Ribonucleoprotein</keyword>
<comment type="function">
    <text evidence="4">Binds to the 23S rRNA.</text>
</comment>
<evidence type="ECO:0000313" key="9">
    <source>
        <dbReference type="Proteomes" id="UP001204798"/>
    </source>
</evidence>
<evidence type="ECO:0000313" key="8">
    <source>
        <dbReference type="EMBL" id="MCS3920862.1"/>
    </source>
</evidence>
<dbReference type="EMBL" id="JANUCP010000007">
    <property type="protein sequence ID" value="MCS3920862.1"/>
    <property type="molecule type" value="Genomic_DNA"/>
</dbReference>
<feature type="domain" description="Large ribosomal subunit protein uL15/eL18" evidence="7">
    <location>
        <begin position="82"/>
        <end position="151"/>
    </location>
</feature>
<keyword evidence="9" id="KW-1185">Reference proteome</keyword>
<evidence type="ECO:0000259" key="7">
    <source>
        <dbReference type="Pfam" id="PF00828"/>
    </source>
</evidence>
<dbReference type="InterPro" id="IPR030878">
    <property type="entry name" value="Ribosomal_uL15"/>
</dbReference>
<evidence type="ECO:0000256" key="6">
    <source>
        <dbReference type="SAM" id="MobiDB-lite"/>
    </source>
</evidence>
<sequence>MVMIHELKPAPGSKHRKKRVGRGIAAGQGKTAGRGTKGQKARENVSPWFEGGQTPLYKRVPKLRGESKKAMPIEPFRKHYAIVNVKQLEAKFEPGEIVTPEELVKRRIIDDIEDGVRILGDGELTKPLTVYAHHFSASAKAKIEAAGGKAVVISS</sequence>
<comment type="subunit">
    <text evidence="4">Part of the 50S ribosomal subunit.</text>
</comment>
<name>A0ABT2ESH6_9BACT</name>
<evidence type="ECO:0000256" key="2">
    <source>
        <dbReference type="ARBA" id="ARBA00022980"/>
    </source>
</evidence>
<accession>A0ABT2ESH6</accession>
<evidence type="ECO:0000256" key="3">
    <source>
        <dbReference type="ARBA" id="ARBA00023274"/>
    </source>
</evidence>
<evidence type="ECO:0000256" key="4">
    <source>
        <dbReference type="HAMAP-Rule" id="MF_01341"/>
    </source>
</evidence>
<keyword evidence="2 4" id="KW-0689">Ribosomal protein</keyword>
<dbReference type="InterPro" id="IPR001196">
    <property type="entry name" value="Ribosomal_uL15_CS"/>
</dbReference>